<comment type="subcellular location">
    <subcellularLocation>
        <location evidence="2">Nucleus</location>
    </subcellularLocation>
</comment>
<dbReference type="FunFam" id="3.30.160.60:FF:000016">
    <property type="entry name" value="zinc finger protein 37 homolog"/>
    <property type="match status" value="2"/>
</dbReference>
<keyword evidence="21" id="KW-1185">Reference proteome</keyword>
<keyword evidence="8 15" id="KW-0863">Zinc-finger</keyword>
<dbReference type="KEGG" id="asn:102374290"/>
<evidence type="ECO:0000256" key="8">
    <source>
        <dbReference type="ARBA" id="ARBA00022771"/>
    </source>
</evidence>
<dbReference type="FunFam" id="3.30.160.60:FF:001468">
    <property type="entry name" value="Zinc finger protein 672"/>
    <property type="match status" value="1"/>
</dbReference>
<reference evidence="22" key="1">
    <citation type="submission" date="2025-08" db="UniProtKB">
        <authorList>
            <consortium name="RefSeq"/>
        </authorList>
    </citation>
    <scope>IDENTIFICATION</scope>
</reference>
<feature type="domain" description="C2H2-type" evidence="17">
    <location>
        <begin position="1017"/>
        <end position="1044"/>
    </location>
</feature>
<dbReference type="SMART" id="SM00349">
    <property type="entry name" value="KRAB"/>
    <property type="match status" value="1"/>
</dbReference>
<dbReference type="SUPFAM" id="SSF57667">
    <property type="entry name" value="beta-beta-alpha zinc fingers"/>
    <property type="match status" value="10"/>
</dbReference>
<feature type="domain" description="C2H2-type" evidence="17">
    <location>
        <begin position="1045"/>
        <end position="1072"/>
    </location>
</feature>
<feature type="region of interest" description="Disordered" evidence="16">
    <location>
        <begin position="154"/>
        <end position="177"/>
    </location>
</feature>
<proteinExistence type="inferred from homology"/>
<feature type="domain" description="C2H2-type" evidence="17">
    <location>
        <begin position="681"/>
        <end position="708"/>
    </location>
</feature>
<comment type="function">
    <text evidence="1">May be involved in transcriptional regulation.</text>
</comment>
<evidence type="ECO:0000259" key="18">
    <source>
        <dbReference type="PROSITE" id="PS50804"/>
    </source>
</evidence>
<feature type="compositionally biased region" description="Basic and acidic residues" evidence="16">
    <location>
        <begin position="563"/>
        <end position="573"/>
    </location>
</feature>
<dbReference type="InterPro" id="IPR003655">
    <property type="entry name" value="aKRAB"/>
</dbReference>
<dbReference type="Proteomes" id="UP000189705">
    <property type="component" value="Unplaced"/>
</dbReference>
<evidence type="ECO:0000256" key="16">
    <source>
        <dbReference type="SAM" id="MobiDB-lite"/>
    </source>
</evidence>
<dbReference type="SUPFAM" id="SSF109640">
    <property type="entry name" value="KRAB domain (Kruppel-associated box)"/>
    <property type="match status" value="1"/>
</dbReference>
<dbReference type="PANTHER" id="PTHR24394:SF48">
    <property type="entry name" value="ZINC FINGER PROTEIN 771"/>
    <property type="match status" value="1"/>
</dbReference>
<dbReference type="CDD" id="cd07936">
    <property type="entry name" value="SCAN"/>
    <property type="match status" value="1"/>
</dbReference>
<evidence type="ECO:0000256" key="13">
    <source>
        <dbReference type="ARBA" id="ARBA00023163"/>
    </source>
</evidence>
<keyword evidence="5" id="KW-0597">Phosphoprotein</keyword>
<dbReference type="Pfam" id="PF00096">
    <property type="entry name" value="zf-C2H2"/>
    <property type="match status" value="13"/>
</dbReference>
<dbReference type="GO" id="GO:0005634">
    <property type="term" value="C:nucleus"/>
    <property type="evidence" value="ECO:0007669"/>
    <property type="project" value="UniProtKB-SubCell"/>
</dbReference>
<dbReference type="FunFam" id="3.30.160.60:FF:000100">
    <property type="entry name" value="Zinc finger 45-like"/>
    <property type="match status" value="1"/>
</dbReference>
<feature type="region of interest" description="Disordered" evidence="16">
    <location>
        <begin position="319"/>
        <end position="383"/>
    </location>
</feature>
<dbReference type="FunFam" id="3.30.160.60:FF:000624">
    <property type="entry name" value="zinc finger protein 697"/>
    <property type="match status" value="1"/>
</dbReference>
<evidence type="ECO:0000259" key="19">
    <source>
        <dbReference type="PROSITE" id="PS50805"/>
    </source>
</evidence>
<name>A0A1U8DNN7_ALLSI</name>
<evidence type="ECO:0000259" key="17">
    <source>
        <dbReference type="PROSITE" id="PS50157"/>
    </source>
</evidence>
<dbReference type="InterPro" id="IPR013087">
    <property type="entry name" value="Znf_C2H2_type"/>
</dbReference>
<keyword evidence="10" id="KW-0832">Ubl conjugation</keyword>
<dbReference type="PANTHER" id="PTHR24394">
    <property type="entry name" value="ZINC FINGER PROTEIN"/>
    <property type="match status" value="1"/>
</dbReference>
<dbReference type="PROSITE" id="PS50804">
    <property type="entry name" value="SCAN_BOX"/>
    <property type="match status" value="1"/>
</dbReference>
<dbReference type="FunFam" id="3.30.160.60:FF:000295">
    <property type="entry name" value="zinc finger protein 19"/>
    <property type="match status" value="1"/>
</dbReference>
<dbReference type="FunFam" id="3.30.160.60:FF:000933">
    <property type="entry name" value="zinc finger protein 771"/>
    <property type="match status" value="1"/>
</dbReference>
<dbReference type="PROSITE" id="PS00028">
    <property type="entry name" value="ZINC_FINGER_C2H2_1"/>
    <property type="match status" value="16"/>
</dbReference>
<dbReference type="GO" id="GO:0003677">
    <property type="term" value="F:DNA binding"/>
    <property type="evidence" value="ECO:0007669"/>
    <property type="project" value="UniProtKB-KW"/>
</dbReference>
<feature type="domain" description="C2H2-type" evidence="17">
    <location>
        <begin position="1101"/>
        <end position="1128"/>
    </location>
</feature>
<dbReference type="Pfam" id="PF01352">
    <property type="entry name" value="KRAB"/>
    <property type="match status" value="1"/>
</dbReference>
<evidence type="ECO:0000256" key="14">
    <source>
        <dbReference type="ARBA" id="ARBA00023242"/>
    </source>
</evidence>
<keyword evidence="12" id="KW-0238">DNA-binding</keyword>
<evidence type="ECO:0000313" key="21">
    <source>
        <dbReference type="Proteomes" id="UP000189705"/>
    </source>
</evidence>
<evidence type="ECO:0000256" key="11">
    <source>
        <dbReference type="ARBA" id="ARBA00023015"/>
    </source>
</evidence>
<dbReference type="InterPro" id="IPR001909">
    <property type="entry name" value="KRAB"/>
</dbReference>
<evidence type="ECO:0000256" key="15">
    <source>
        <dbReference type="PROSITE-ProRule" id="PRU00042"/>
    </source>
</evidence>
<dbReference type="CDD" id="cd07765">
    <property type="entry name" value="KRAB_A-box"/>
    <property type="match status" value="1"/>
</dbReference>
<dbReference type="GO" id="GO:0000981">
    <property type="term" value="F:DNA-binding transcription factor activity, RNA polymerase II-specific"/>
    <property type="evidence" value="ECO:0007669"/>
    <property type="project" value="TreeGrafter"/>
</dbReference>
<dbReference type="FunFam" id="3.30.160.60:FF:002090">
    <property type="entry name" value="Zinc finger protein 473"/>
    <property type="match status" value="1"/>
</dbReference>
<keyword evidence="9" id="KW-0862">Zinc</keyword>
<evidence type="ECO:0000256" key="3">
    <source>
        <dbReference type="ARBA" id="ARBA00006991"/>
    </source>
</evidence>
<evidence type="ECO:0000256" key="9">
    <source>
        <dbReference type="ARBA" id="ARBA00022833"/>
    </source>
</evidence>
<dbReference type="PROSITE" id="PS50806">
    <property type="entry name" value="KRAB_RELATED"/>
    <property type="match status" value="1"/>
</dbReference>
<feature type="domain" description="C2H2-type" evidence="17">
    <location>
        <begin position="989"/>
        <end position="1016"/>
    </location>
</feature>
<feature type="domain" description="C2H2-type" evidence="17">
    <location>
        <begin position="1157"/>
        <end position="1184"/>
    </location>
</feature>
<dbReference type="RefSeq" id="XP_014382822.2">
    <property type="nucleotide sequence ID" value="XM_014527336.2"/>
</dbReference>
<feature type="domain" description="C2H2-type" evidence="17">
    <location>
        <begin position="905"/>
        <end position="932"/>
    </location>
</feature>
<evidence type="ECO:0000256" key="12">
    <source>
        <dbReference type="ARBA" id="ARBA00023125"/>
    </source>
</evidence>
<feature type="domain" description="C2H2-type" evidence="17">
    <location>
        <begin position="1073"/>
        <end position="1100"/>
    </location>
</feature>
<feature type="domain" description="KRAB" evidence="19">
    <location>
        <begin position="420"/>
        <end position="492"/>
    </location>
</feature>
<feature type="domain" description="C2H2-type" evidence="17">
    <location>
        <begin position="961"/>
        <end position="988"/>
    </location>
</feature>
<feature type="domain" description="KRAB-related" evidence="20">
    <location>
        <begin position="417"/>
        <end position="481"/>
    </location>
</feature>
<dbReference type="Gene3D" id="6.10.140.140">
    <property type="match status" value="1"/>
</dbReference>
<evidence type="ECO:0000256" key="1">
    <source>
        <dbReference type="ARBA" id="ARBA00003767"/>
    </source>
</evidence>
<dbReference type="GO" id="GO:0008270">
    <property type="term" value="F:zinc ion binding"/>
    <property type="evidence" value="ECO:0007669"/>
    <property type="project" value="UniProtKB-KW"/>
</dbReference>
<dbReference type="PROSITE" id="PS50157">
    <property type="entry name" value="ZINC_FINGER_C2H2_2"/>
    <property type="match status" value="17"/>
</dbReference>
<evidence type="ECO:0000256" key="10">
    <source>
        <dbReference type="ARBA" id="ARBA00022843"/>
    </source>
</evidence>
<evidence type="ECO:0000256" key="2">
    <source>
        <dbReference type="ARBA" id="ARBA00004123"/>
    </source>
</evidence>
<dbReference type="InterPro" id="IPR003309">
    <property type="entry name" value="SCAN_dom"/>
</dbReference>
<feature type="domain" description="C2H2-type" evidence="17">
    <location>
        <begin position="737"/>
        <end position="764"/>
    </location>
</feature>
<feature type="compositionally biased region" description="Polar residues" evidence="16">
    <location>
        <begin position="330"/>
        <end position="344"/>
    </location>
</feature>
<dbReference type="InParanoid" id="A0A1U8DNN7"/>
<dbReference type="AlphaFoldDB" id="A0A1U8DNN7"/>
<feature type="region of interest" description="Disordered" evidence="16">
    <location>
        <begin position="537"/>
        <end position="614"/>
    </location>
</feature>
<keyword evidence="13" id="KW-0804">Transcription</keyword>
<accession>A0A1U8DNN7</accession>
<evidence type="ECO:0000313" key="22">
    <source>
        <dbReference type="RefSeq" id="XP_014382822.2"/>
    </source>
</evidence>
<evidence type="ECO:0000256" key="5">
    <source>
        <dbReference type="ARBA" id="ARBA00022553"/>
    </source>
</evidence>
<feature type="domain" description="SCAN box" evidence="18">
    <location>
        <begin position="186"/>
        <end position="265"/>
    </location>
</feature>
<keyword evidence="4" id="KW-1017">Isopeptide bond</keyword>
<dbReference type="InterPro" id="IPR036236">
    <property type="entry name" value="Znf_C2H2_sf"/>
</dbReference>
<dbReference type="InterPro" id="IPR036051">
    <property type="entry name" value="KRAB_dom_sf"/>
</dbReference>
<gene>
    <name evidence="22" type="primary">LOC102374290</name>
</gene>
<dbReference type="FunFam" id="3.30.160.60:FF:002343">
    <property type="entry name" value="Zinc finger protein 33A"/>
    <property type="match status" value="1"/>
</dbReference>
<keyword evidence="6" id="KW-0479">Metal-binding</keyword>
<dbReference type="FunFam" id="3.30.160.60:FF:001270">
    <property type="entry name" value="zinc finger protein 583 isoform X1"/>
    <property type="match status" value="1"/>
</dbReference>
<comment type="similarity">
    <text evidence="3">Belongs to the krueppel C2H2-type zinc-finger protein family.</text>
</comment>
<evidence type="ECO:0000259" key="20">
    <source>
        <dbReference type="PROSITE" id="PS50806"/>
    </source>
</evidence>
<feature type="compositionally biased region" description="Basic and acidic residues" evidence="16">
    <location>
        <begin position="598"/>
        <end position="614"/>
    </location>
</feature>
<evidence type="ECO:0000256" key="7">
    <source>
        <dbReference type="ARBA" id="ARBA00022737"/>
    </source>
</evidence>
<feature type="domain" description="C2H2-type" evidence="17">
    <location>
        <begin position="765"/>
        <end position="792"/>
    </location>
</feature>
<dbReference type="Gene3D" id="1.10.4020.10">
    <property type="entry name" value="DNA breaking-rejoining enzymes"/>
    <property type="match status" value="1"/>
</dbReference>
<evidence type="ECO:0000256" key="4">
    <source>
        <dbReference type="ARBA" id="ARBA00022499"/>
    </source>
</evidence>
<dbReference type="SMART" id="SM00355">
    <property type="entry name" value="ZnF_C2H2"/>
    <property type="match status" value="17"/>
</dbReference>
<dbReference type="FunFam" id="3.30.160.60:FF:001289">
    <property type="entry name" value="Zinc finger protein 574"/>
    <property type="match status" value="1"/>
</dbReference>
<dbReference type="Gene3D" id="3.30.160.60">
    <property type="entry name" value="Classic Zinc Finger"/>
    <property type="match status" value="15"/>
</dbReference>
<feature type="domain" description="C2H2-type" evidence="17">
    <location>
        <begin position="793"/>
        <end position="820"/>
    </location>
</feature>
<dbReference type="Pfam" id="PF02023">
    <property type="entry name" value="SCAN"/>
    <property type="match status" value="1"/>
</dbReference>
<dbReference type="FunFam" id="3.30.160.60:FF:000529">
    <property type="entry name" value="Zinc finger with KRAB and SCAN domains 8"/>
    <property type="match status" value="1"/>
</dbReference>
<feature type="domain" description="C2H2-type" evidence="17">
    <location>
        <begin position="1129"/>
        <end position="1156"/>
    </location>
</feature>
<keyword evidence="11" id="KW-0805">Transcription regulation</keyword>
<sequence>MVEGNLGHVKRCSSACGWGCWEMLEGPEELPRLSAMQTAQETKCCQQVLCTSGGRARARPQAEVRPLLVKTTAAELEPVTPVDLPLEALVQSEVKMEEQDPAGLQAGDEGPGKVPHVIQGGTIGVSLKWSAPQQVKQQLQEKLVQHQEIQRQEVKQTMQPPSEARLPLATPQLAPGDDFPTTETWRQCFRGLRYQKAKAPWEVCSCLWELCQRWLEPQHRSKEQILELVVLEQFLAILPQEMQSWEWRCGVETCAQAVALAEEFQLGKVENEKLQVTVNVKVKEVSSDKMQPTGVLQKPVDSWLEQPKTYPVDVPLEEAEKRETPGPQAFPNTKETWDWSTDESFSGWCPRPGPSPAEAGSETQSRADQPPPEEGPINLELQRTSPVVLGERGSLASELGQLQKEQGRPPKQRESMELQEVFEDVAVYFTWEEWELLEDEDKVLYWDQMLKNYRALVSLGYRGPTPDLICHIQQKQVELWVCDVENYGEISSLEDLVPDSCDVEATCALSAEESFMSSFSAPDLSLEAGGSWLLNRADEQPPEEEPENLEPPRTSPRNLGEMDSLRPEKDQWHKSQGRPQKQKENLAVAQIPSPVGHESGEDTDPRKAPGCRGDLKSQKAKFHWRETLHQNQGSGVGLRRKQQLTAKPRGRAHPCPECRKTFNCPSLLVLHKIRHTRKKSHVCAQCGRTYTCLSTLDAHLKIHSGAISQRFIKCGKSFLCSSDLVKHQHVHRKKHRYRCILCGKTFTHFFSLVQHRRIHLGKTVHRCTNCRKNFICWQDLSQHQCVQRQKQPHQCTKCGKSFRQPSKLAKHRHMHTREKAHQYSACSKGSTSSFTLAQYQLIHKGEKPHQCSECGKSFSLSSSLTRHQRIHTGEKPHQCSECGKSFSLSSSLTRHQRIHTGEKPHQCSVCGKSFTQSSHLAEHQRIHTGEKPHQCLKCGKSFSLSSSLARHQHIHTGEKPHHCSVCGKSFIQSSHLAEHQRIHTGEKPHQCSECGKTFSLSSSLARHQRIHMGEKPHQCLECGKSFTQSSHLAEHQRIHTGEKPHQCLGCGKSFGHSSHLAEHQRIHTGEKPHRCPECGKSFTQSSTLARHQRIHTGEKPHQCLECGKSFTQSSSLVRHQRIHTGEKPHQCSVCGKNFTLSSTLARHQLIHTGEKPHQCSECGKSFTQSSHLAQHQRIHTREHP</sequence>
<dbReference type="FunFam" id="1.10.4020.10:FF:000001">
    <property type="entry name" value="zinc finger protein 263 isoform X1"/>
    <property type="match status" value="1"/>
</dbReference>
<feature type="domain" description="C2H2-type" evidence="17">
    <location>
        <begin position="849"/>
        <end position="876"/>
    </location>
</feature>
<feature type="domain" description="C2H2-type" evidence="17">
    <location>
        <begin position="933"/>
        <end position="960"/>
    </location>
</feature>
<organism evidence="21 22">
    <name type="scientific">Alligator sinensis</name>
    <name type="common">Chinese alligator</name>
    <dbReference type="NCBI Taxonomy" id="38654"/>
    <lineage>
        <taxon>Eukaryota</taxon>
        <taxon>Metazoa</taxon>
        <taxon>Chordata</taxon>
        <taxon>Craniata</taxon>
        <taxon>Vertebrata</taxon>
        <taxon>Euteleostomi</taxon>
        <taxon>Archelosauria</taxon>
        <taxon>Archosauria</taxon>
        <taxon>Crocodylia</taxon>
        <taxon>Alligatoridae</taxon>
        <taxon>Alligatorinae</taxon>
        <taxon>Alligator</taxon>
    </lineage>
</organism>
<evidence type="ECO:0000256" key="6">
    <source>
        <dbReference type="ARBA" id="ARBA00022723"/>
    </source>
</evidence>
<dbReference type="SMART" id="SM00431">
    <property type="entry name" value="SCAN"/>
    <property type="match status" value="1"/>
</dbReference>
<dbReference type="FunFam" id="3.30.160.60:FF:001119">
    <property type="entry name" value="zinc finger protein 408"/>
    <property type="match status" value="1"/>
</dbReference>
<keyword evidence="14" id="KW-0539">Nucleus</keyword>
<dbReference type="SUPFAM" id="SSF47353">
    <property type="entry name" value="Retrovirus capsid dimerization domain-like"/>
    <property type="match status" value="1"/>
</dbReference>
<keyword evidence="7" id="KW-0677">Repeat</keyword>
<protein>
    <submittedName>
        <fullName evidence="22">LOW QUALITY PROTEIN: zinc finger protein 420-like</fullName>
    </submittedName>
</protein>
<dbReference type="GeneID" id="102374290"/>
<dbReference type="InterPro" id="IPR038269">
    <property type="entry name" value="SCAN_sf"/>
</dbReference>
<feature type="domain" description="C2H2-type" evidence="17">
    <location>
        <begin position="653"/>
        <end position="680"/>
    </location>
</feature>
<dbReference type="PROSITE" id="PS50805">
    <property type="entry name" value="KRAB"/>
    <property type="match status" value="1"/>
</dbReference>
<feature type="domain" description="C2H2-type" evidence="17">
    <location>
        <begin position="877"/>
        <end position="904"/>
    </location>
</feature>